<dbReference type="Proteomes" id="UP000799330">
    <property type="component" value="Unassembled WGS sequence"/>
</dbReference>
<comment type="caution">
    <text evidence="1">The sequence shown here is derived from an EMBL/GenBank/DDBJ whole genome shotgun (WGS) entry which is preliminary data.</text>
</comment>
<proteinExistence type="predicted"/>
<organism evidence="1 2">
    <name type="scientific">Microcystis aeruginosa G11-04</name>
    <dbReference type="NCBI Taxonomy" id="2685956"/>
    <lineage>
        <taxon>Bacteria</taxon>
        <taxon>Bacillati</taxon>
        <taxon>Cyanobacteriota</taxon>
        <taxon>Cyanophyceae</taxon>
        <taxon>Oscillatoriophycideae</taxon>
        <taxon>Chroococcales</taxon>
        <taxon>Microcystaceae</taxon>
        <taxon>Microcystis</taxon>
    </lineage>
</organism>
<accession>A0A966L7J6</accession>
<dbReference type="InterPro" id="IPR043733">
    <property type="entry name" value="DUF5677"/>
</dbReference>
<evidence type="ECO:0000313" key="1">
    <source>
        <dbReference type="EMBL" id="NCS59076.1"/>
    </source>
</evidence>
<protein>
    <submittedName>
        <fullName evidence="1">Uncharacterized protein</fullName>
    </submittedName>
</protein>
<dbReference type="Pfam" id="PF18928">
    <property type="entry name" value="DUF5677"/>
    <property type="match status" value="1"/>
</dbReference>
<evidence type="ECO:0000313" key="2">
    <source>
        <dbReference type="Proteomes" id="UP000799330"/>
    </source>
</evidence>
<sequence length="304" mass="35340">MTQSVPKKLTEIHSWEEVPDFNSESKEADYWANHSLAADFFQPPQFMRIILEEIQLLLEQLVDCLGEIQESGKWEAEKTAADFLRLIRRDIEGILCLANQDLRLLPPALIIARSILETFGNLMWILDETDANQREIRLVRMINKEIKETERYIKNLKELGLGSSETDKISADKQLLEKYKNDILSNCPQLEKDSNNNMPTFKQITAEINRQKIYLWYASLSHSTHASHAATWIYKESLGNSGTFGEIIKAYHWYTPLYICYYTLCIAGRKFLQEFAGNPDRFIDGEIQNRLEKALKSLQENREQ</sequence>
<dbReference type="EMBL" id="JAADAI010000355">
    <property type="protein sequence ID" value="NCS59076.1"/>
    <property type="molecule type" value="Genomic_DNA"/>
</dbReference>
<gene>
    <name evidence="1" type="ORF">GPJ16_20295</name>
</gene>
<reference evidence="1" key="1">
    <citation type="journal article" date="2019" name="Mol. Ecol.">
        <title>Genome evolution and host-microbiome shifts correspond with intraspecific niche divergence within harmful algal bloom-forming Microcystis aeruginosa.</title>
        <authorList>
            <person name="Jackrel S.L."/>
            <person name="White J.D."/>
            <person name="Evans J.T."/>
            <person name="Buffin K."/>
            <person name="Hayden K."/>
            <person name="Sarnelle O."/>
            <person name="Denef V.J."/>
        </authorList>
    </citation>
    <scope>NUCLEOTIDE SEQUENCE</scope>
    <source>
        <strain evidence="1">G11-04</strain>
    </source>
</reference>
<dbReference type="AlphaFoldDB" id="A0A966L7J6"/>
<name>A0A966L7J6_MICAE</name>